<feature type="region of interest" description="Disordered" evidence="13">
    <location>
        <begin position="313"/>
        <end position="442"/>
    </location>
</feature>
<keyword evidence="7" id="KW-0072">Autophagy</keyword>
<dbReference type="GO" id="GO:0061908">
    <property type="term" value="C:phagophore"/>
    <property type="evidence" value="ECO:0007669"/>
    <property type="project" value="TreeGrafter"/>
</dbReference>
<evidence type="ECO:0000256" key="12">
    <source>
        <dbReference type="ARBA" id="ARBA00024631"/>
    </source>
</evidence>
<dbReference type="GO" id="GO:0034727">
    <property type="term" value="P:piecemeal microautophagy of the nucleus"/>
    <property type="evidence" value="ECO:0007669"/>
    <property type="project" value="TreeGrafter"/>
</dbReference>
<dbReference type="GO" id="GO:0000422">
    <property type="term" value="P:autophagy of mitochondrion"/>
    <property type="evidence" value="ECO:0007669"/>
    <property type="project" value="TreeGrafter"/>
</dbReference>
<feature type="compositionally biased region" description="Polar residues" evidence="13">
    <location>
        <begin position="1581"/>
        <end position="1590"/>
    </location>
</feature>
<feature type="region of interest" description="Disordered" evidence="13">
    <location>
        <begin position="1343"/>
        <end position="1362"/>
    </location>
</feature>
<keyword evidence="15" id="KW-1185">Reference proteome</keyword>
<dbReference type="eggNOG" id="KOG2993">
    <property type="taxonomic scope" value="Eukaryota"/>
</dbReference>
<evidence type="ECO:0000256" key="9">
    <source>
        <dbReference type="ARBA" id="ARBA00023136"/>
    </source>
</evidence>
<evidence type="ECO:0000256" key="11">
    <source>
        <dbReference type="ARBA" id="ARBA00024615"/>
    </source>
</evidence>
<feature type="region of interest" description="Disordered" evidence="13">
    <location>
        <begin position="1581"/>
        <end position="1611"/>
    </location>
</feature>
<evidence type="ECO:0000256" key="4">
    <source>
        <dbReference type="ARBA" id="ARBA00018070"/>
    </source>
</evidence>
<dbReference type="STRING" id="1109443.G4THV9"/>
<feature type="region of interest" description="Disordered" evidence="13">
    <location>
        <begin position="466"/>
        <end position="485"/>
    </location>
</feature>
<feature type="compositionally biased region" description="Polar residues" evidence="13">
    <location>
        <begin position="765"/>
        <end position="780"/>
    </location>
</feature>
<dbReference type="GO" id="GO:0006869">
    <property type="term" value="P:lipid transport"/>
    <property type="evidence" value="ECO:0007669"/>
    <property type="project" value="UniProtKB-KW"/>
</dbReference>
<dbReference type="InParanoid" id="G4THV9"/>
<evidence type="ECO:0000313" key="14">
    <source>
        <dbReference type="EMBL" id="CCA70907.1"/>
    </source>
</evidence>
<organism evidence="14 15">
    <name type="scientific">Serendipita indica (strain DSM 11827)</name>
    <name type="common">Root endophyte fungus</name>
    <name type="synonym">Piriformospora indica</name>
    <dbReference type="NCBI Taxonomy" id="1109443"/>
    <lineage>
        <taxon>Eukaryota</taxon>
        <taxon>Fungi</taxon>
        <taxon>Dikarya</taxon>
        <taxon>Basidiomycota</taxon>
        <taxon>Agaricomycotina</taxon>
        <taxon>Agaricomycetes</taxon>
        <taxon>Sebacinales</taxon>
        <taxon>Serendipitaceae</taxon>
        <taxon>Serendipita</taxon>
    </lineage>
</organism>
<evidence type="ECO:0000256" key="3">
    <source>
        <dbReference type="ARBA" id="ARBA00009714"/>
    </source>
</evidence>
<evidence type="ECO:0000256" key="7">
    <source>
        <dbReference type="ARBA" id="ARBA00023006"/>
    </source>
</evidence>
<evidence type="ECO:0000256" key="6">
    <source>
        <dbReference type="ARBA" id="ARBA00022824"/>
    </source>
</evidence>
<dbReference type="InterPro" id="IPR026849">
    <property type="entry name" value="ATG2"/>
</dbReference>
<comment type="catalytic activity">
    <reaction evidence="11">
        <text>a 1,2-diacyl-sn-glycero-3-phosphoethanolamine(in) = a 1,2-diacyl-sn-glycero-3-phosphoethanolamine(out)</text>
        <dbReference type="Rhea" id="RHEA:38895"/>
        <dbReference type="ChEBI" id="CHEBI:64612"/>
    </reaction>
</comment>
<sequence>MLNFISLPFTIPTFSLPSLALPASIQTRFIAFVLQKSLGHLVKPGQLDSNKITAQLGSGHVEINDVELDERALNESLDGLPVRVRNGVLGSVAVNFPFQNLLTAPLSLSVDRLDLTLVLHKSQHLNTEETKAGEVGEDAVDGLAQSVVSVAQEFINEELDGASLRDSVTLETGVRLPPPPPQELQQQELDDEDDMATHVPGSLDPFGEDPLDMHVRTAIRREGSGIEDVEGVSMLAQMVERVLARLSFTASNIVVRVIHEHKTELVLKVGKIVYGTEEKGASTDGVYAGEKRTVTIQGLEALTRPLVQDAAQSLTGSPDTSKFVQSGSTQIIAPPSPPKPVDLEPQEEEDEGSDEMDASMTQSMVSLPPPPGAASTTLDSDDDDDPSSTMFFSAANSVRAHTPPPLQERDTPLTPPESSPTTPVKPATFSTPVQQHPVSASVSSTLPPLTRILSFGDDPIVLSLITPPPRATSSNEEASSAQTPKETLQLQVKVGVATIGLQTTHINSLLSIADEFKPAGAKRAPPRPPKSQTTSPPFLSNLHASLSVRGIHVYLFELIHDNADVIFERVFGSTLSNIEAPHLRLQLDGISANLTPGPTSPSVVGGLKDLSAFFIHCVPKSSSDAEPSEFWMASPMLIVDHHTTAQYDASAVEIKEPGHSYMVPVQDWTNPASHISAAGRPKISLWRARLPATRQPRAPANLPEAEALEAAIVQVDLDSGSTSVEVAPLHLFLDTVLLSWLLGYIKYLDLPESSNGPASVEVRTTKSTAGQGWKQATTQRASRDAPSPATTPKARLVELPSPDVPSRHRVQDMVIAEFSSAAEEVKDDNTHVRCTLIRVELRTASTEPDRYTKRKLLRQRSGVVVVDIHEPHLTLYKASVEKPTRGQKGRARFDSDKEEKEVLPVKLSVGWRELLAFYAAPSAPKAVAFLCVGCATTQSLQDATSSSGLYSESLVKLRSGTPSNLGSTGADAQAMTSVEVVIPRISCLLEKPPLDGLQLFADDMAQWADRALSPKTASTTTSQATSRAPTLLVGSRYFVDRTASAVEEEQVVQPRSDLTAKLSLGEVFVKLMVPREEAPIRPVELMAAGIETTVQVRPDGKDETVIIATVMDTTLQEMEPDGPRVYLSLTSPRRLFGPSIPMIELRLDSISLVDAKSKQSRVHLTASKFTYTVYPDFSLAQDLARFAKAPPGVFEQVIPSERTILNLDFRDGSIRVIPPNHPGCLILGVEDVFVGTELVNGSADTSVAVTARSLYTLLIDDTAAPLPEGLQTKPINKGLDYWLISGFALILSVNNLQFQLAIISGEEPRTQVDVSNAIVALHLCADTISALVSLAGDLATLAPKSEAPPPTQGGTSIPISGKQGKRSMAASIFLEENAFKRVPELGPEADLIEDDIPRNPGFIDAKFGGARPYDFEEEFGDLETHDHPEGRMSPTGGMPGFVEINSDIGHTIRMLTDEPIKVIEGYFDRLPPETVTNSDRGSSPLSVRVSETKINVHLHSGYDWHRTRKTIEEEVKAIRRRLEKIKQLLANGQAPDDSIEKTNALLFNSVYLGLEGDIEDMDGQDLVAAIDANLAEDFETASQESWQTLPANAPHPPEHTGDTKKRRRRVWGRSKKSEVEIEVQGLNAAIDKFKPEDTVASNILATVRDLKILDHMKTSTWVNFLTSMRTDSRGNKRETDSDMVRVELKMVKPSPNVPDEEARLRAKILPIRLYVDQDALDFLKKFFSFQDSNGFRPPVPPTPQPETYFQRVEVFPVELKLDYKPKRVDYKALKEGKTIELMNFFHFEDAEMTLRHITLTGMVGWARLGDTLNDLWTPDVKANQLADVISGVAPIRSLVNVGTGVADLLLLPIAQYKKDKRLARGIQKGTAAFMKTTAMETIKLGAKLATGTQVILEHAERALGAEGALFDGTPGSHGRTIMGEAMPSPIIRPASAIGGSDGGISAIADALEDSEEIERQAVISRYAAQPEDVKQGVKTAYKSLSRNINAAAQTILAVPMEVYEQSGSGGPVRAVVRAVPIAVIKPMIGASEAVRETLLGLRNTLDPNILQENEDKYKGAA</sequence>
<gene>
    <name evidence="14" type="ORF">PIIN_04843</name>
</gene>
<dbReference type="Proteomes" id="UP000007148">
    <property type="component" value="Unassembled WGS sequence"/>
</dbReference>
<comment type="catalytic activity">
    <reaction evidence="12">
        <text>a 1,2-diacyl-sn-glycero-3-phosphocholine(in) = a 1,2-diacyl-sn-glycero-3-phosphocholine(out)</text>
        <dbReference type="Rhea" id="RHEA:38571"/>
        <dbReference type="ChEBI" id="CHEBI:57643"/>
    </reaction>
</comment>
<comment type="subcellular location">
    <subcellularLocation>
        <location evidence="1">Endoplasmic reticulum membrane</location>
        <topology evidence="1">Peripheral membrane protein</topology>
    </subcellularLocation>
    <subcellularLocation>
        <location evidence="2">Preautophagosomal structure membrane</location>
        <topology evidence="2">Peripheral membrane protein</topology>
    </subcellularLocation>
</comment>
<dbReference type="EMBL" id="CAFZ01000099">
    <property type="protein sequence ID" value="CCA70907.1"/>
    <property type="molecule type" value="Genomic_DNA"/>
</dbReference>
<proteinExistence type="inferred from homology"/>
<name>G4THV9_SERID</name>
<dbReference type="GO" id="GO:0034045">
    <property type="term" value="C:phagophore assembly site membrane"/>
    <property type="evidence" value="ECO:0007669"/>
    <property type="project" value="UniProtKB-SubCell"/>
</dbReference>
<dbReference type="OMA" id="SSWQSLK"/>
<comment type="catalytic activity">
    <reaction evidence="10">
        <text>a 1,2-diacyl-sn-glycero-3-phospho-L-serine(in) = a 1,2-diacyl-sn-glycero-3-phospho-L-serine(out)</text>
        <dbReference type="Rhea" id="RHEA:38663"/>
        <dbReference type="ChEBI" id="CHEBI:57262"/>
    </reaction>
</comment>
<dbReference type="GO" id="GO:0005789">
    <property type="term" value="C:endoplasmic reticulum membrane"/>
    <property type="evidence" value="ECO:0007669"/>
    <property type="project" value="UniProtKB-SubCell"/>
</dbReference>
<feature type="compositionally biased region" description="Polar residues" evidence="13">
    <location>
        <begin position="428"/>
        <end position="442"/>
    </location>
</feature>
<dbReference type="Pfam" id="PF13329">
    <property type="entry name" value="ATG2_CAD"/>
    <property type="match status" value="1"/>
</dbReference>
<evidence type="ECO:0000256" key="2">
    <source>
        <dbReference type="ARBA" id="ARBA00004623"/>
    </source>
</evidence>
<dbReference type="GO" id="GO:0032266">
    <property type="term" value="F:phosphatidylinositol-3-phosphate binding"/>
    <property type="evidence" value="ECO:0007669"/>
    <property type="project" value="TreeGrafter"/>
</dbReference>
<dbReference type="PANTHER" id="PTHR13190">
    <property type="entry name" value="AUTOPHAGY-RELATED 2, ISOFORM A"/>
    <property type="match status" value="1"/>
</dbReference>
<dbReference type="OrthoDB" id="18982at2759"/>
<comment type="caution">
    <text evidence="14">The sequence shown here is derived from an EMBL/GenBank/DDBJ whole genome shotgun (WGS) entry which is preliminary data.</text>
</comment>
<keyword evidence="9" id="KW-0472">Membrane</keyword>
<evidence type="ECO:0000256" key="5">
    <source>
        <dbReference type="ARBA" id="ARBA00022448"/>
    </source>
</evidence>
<dbReference type="GO" id="GO:0061709">
    <property type="term" value="P:reticulophagy"/>
    <property type="evidence" value="ECO:0007669"/>
    <property type="project" value="TreeGrafter"/>
</dbReference>
<comment type="similarity">
    <text evidence="3">Belongs to the ATG2 family.</text>
</comment>
<dbReference type="GO" id="GO:0043495">
    <property type="term" value="F:protein-membrane adaptor activity"/>
    <property type="evidence" value="ECO:0007669"/>
    <property type="project" value="TreeGrafter"/>
</dbReference>
<evidence type="ECO:0000256" key="8">
    <source>
        <dbReference type="ARBA" id="ARBA00023055"/>
    </source>
</evidence>
<dbReference type="GO" id="GO:0000045">
    <property type="term" value="P:autophagosome assembly"/>
    <property type="evidence" value="ECO:0007669"/>
    <property type="project" value="TreeGrafter"/>
</dbReference>
<protein>
    <recommendedName>
        <fullName evidence="4">Autophagy-related protein 2</fullName>
    </recommendedName>
</protein>
<keyword evidence="6" id="KW-0256">Endoplasmic reticulum</keyword>
<feature type="compositionally biased region" description="Polar residues" evidence="13">
    <location>
        <begin position="313"/>
        <end position="331"/>
    </location>
</feature>
<feature type="compositionally biased region" description="Polar residues" evidence="13">
    <location>
        <begin position="471"/>
        <end position="485"/>
    </location>
</feature>
<evidence type="ECO:0000256" key="10">
    <source>
        <dbReference type="ARBA" id="ARBA00024479"/>
    </source>
</evidence>
<keyword evidence="8" id="KW-0445">Lipid transport</keyword>
<evidence type="ECO:0000256" key="13">
    <source>
        <dbReference type="SAM" id="MobiDB-lite"/>
    </source>
</evidence>
<keyword evidence="5" id="KW-0813">Transport</keyword>
<dbReference type="PANTHER" id="PTHR13190:SF1">
    <property type="entry name" value="AUTOPHAGY-RELATED 2, ISOFORM A"/>
    <property type="match status" value="1"/>
</dbReference>
<reference evidence="14 15" key="1">
    <citation type="journal article" date="2011" name="PLoS Pathog.">
        <title>Endophytic Life Strategies Decoded by Genome and Transcriptome Analyses of the Mutualistic Root Symbiont Piriformospora indica.</title>
        <authorList>
            <person name="Zuccaro A."/>
            <person name="Lahrmann U."/>
            <person name="Guldener U."/>
            <person name="Langen G."/>
            <person name="Pfiffi S."/>
            <person name="Biedenkopf D."/>
            <person name="Wong P."/>
            <person name="Samans B."/>
            <person name="Grimm C."/>
            <person name="Basiewicz M."/>
            <person name="Murat C."/>
            <person name="Martin F."/>
            <person name="Kogel K.H."/>
        </authorList>
    </citation>
    <scope>NUCLEOTIDE SEQUENCE [LARGE SCALE GENOMIC DNA]</scope>
    <source>
        <strain evidence="14 15">DSM 11827</strain>
    </source>
</reference>
<evidence type="ECO:0000256" key="1">
    <source>
        <dbReference type="ARBA" id="ARBA00004406"/>
    </source>
</evidence>
<feature type="region of interest" description="Disordered" evidence="13">
    <location>
        <begin position="755"/>
        <end position="803"/>
    </location>
</feature>
<accession>G4THV9</accession>
<evidence type="ECO:0000313" key="15">
    <source>
        <dbReference type="Proteomes" id="UP000007148"/>
    </source>
</evidence>
<dbReference type="GO" id="GO:0061723">
    <property type="term" value="P:glycophagy"/>
    <property type="evidence" value="ECO:0007669"/>
    <property type="project" value="TreeGrafter"/>
</dbReference>
<dbReference type="HOGENOM" id="CLU_000795_0_0_1"/>
<feature type="compositionally biased region" description="Acidic residues" evidence="13">
    <location>
        <begin position="344"/>
        <end position="357"/>
    </location>
</feature>